<dbReference type="RefSeq" id="WP_311332650.1">
    <property type="nucleotide sequence ID" value="NZ_JAVRHZ010000002.1"/>
</dbReference>
<dbReference type="SUPFAM" id="SSF52402">
    <property type="entry name" value="Adenine nucleotide alpha hydrolases-like"/>
    <property type="match status" value="1"/>
</dbReference>
<keyword evidence="2" id="KW-1185">Reference proteome</keyword>
<evidence type="ECO:0008006" key="3">
    <source>
        <dbReference type="Google" id="ProtNLM"/>
    </source>
</evidence>
<dbReference type="Gene3D" id="3.40.50.620">
    <property type="entry name" value="HUPs"/>
    <property type="match status" value="1"/>
</dbReference>
<reference evidence="1 2" key="1">
    <citation type="submission" date="2023-09" db="EMBL/GenBank/DDBJ databases">
        <authorList>
            <person name="Rey-Velasco X."/>
        </authorList>
    </citation>
    <scope>NUCLEOTIDE SEQUENCE [LARGE SCALE GENOMIC DNA]</scope>
    <source>
        <strain evidence="1 2">W242</strain>
    </source>
</reference>
<organism evidence="1 2">
    <name type="scientific">Patiriisocius hiemis</name>
    <dbReference type="NCBI Taxonomy" id="3075604"/>
    <lineage>
        <taxon>Bacteria</taxon>
        <taxon>Pseudomonadati</taxon>
        <taxon>Bacteroidota</taxon>
        <taxon>Flavobacteriia</taxon>
        <taxon>Flavobacteriales</taxon>
        <taxon>Flavobacteriaceae</taxon>
        <taxon>Patiriisocius</taxon>
    </lineage>
</organism>
<dbReference type="EMBL" id="JAVRHZ010000002">
    <property type="protein sequence ID" value="MDT0555701.1"/>
    <property type="molecule type" value="Genomic_DNA"/>
</dbReference>
<dbReference type="Proteomes" id="UP001254488">
    <property type="component" value="Unassembled WGS sequence"/>
</dbReference>
<accession>A0ABU2YCU5</accession>
<dbReference type="CDD" id="cd00293">
    <property type="entry name" value="USP-like"/>
    <property type="match status" value="1"/>
</dbReference>
<comment type="caution">
    <text evidence="1">The sequence shown here is derived from an EMBL/GenBank/DDBJ whole genome shotgun (WGS) entry which is preliminary data.</text>
</comment>
<name>A0ABU2YCU5_9FLAO</name>
<proteinExistence type="predicted"/>
<gene>
    <name evidence="1" type="ORF">RM538_06775</name>
</gene>
<dbReference type="InterPro" id="IPR014729">
    <property type="entry name" value="Rossmann-like_a/b/a_fold"/>
</dbReference>
<evidence type="ECO:0000313" key="2">
    <source>
        <dbReference type="Proteomes" id="UP001254488"/>
    </source>
</evidence>
<sequence>MKTQKKYKISVLSNLRKGALNNELKSSISLAKMIGAEIEVFYVKSPLDVIGYENQFSALKSIEENYIATDTRIRDIIKPIAEEYNIKIKHSFAFGNPKVEIKKYLDEATPDMVVIEKKKRIGLQSINIDLASFILKQYNGVVMIMQPKFLLNPNEKLSLGLFDSLEPKLDVDFNKVLLQHRKGPVPLFKIRDKKEAPTRTNLSDEVEEFIFEKGVSGLKNISNYLVKKGVNLLCVDRKTLKTHSVNQLNVPLLVTNN</sequence>
<protein>
    <recommendedName>
        <fullName evidence="3">Universal stress protein</fullName>
    </recommendedName>
</protein>
<evidence type="ECO:0000313" key="1">
    <source>
        <dbReference type="EMBL" id="MDT0555701.1"/>
    </source>
</evidence>